<dbReference type="EMBL" id="JAYFUL010000001">
    <property type="protein sequence ID" value="MEA5256237.1"/>
    <property type="molecule type" value="Genomic_DNA"/>
</dbReference>
<dbReference type="PANTHER" id="PTHR37826">
    <property type="entry name" value="FLOTILLIN BAND_7_5 DOMAIN PROTEIN"/>
    <property type="match status" value="1"/>
</dbReference>
<evidence type="ECO:0000313" key="3">
    <source>
        <dbReference type="Proteomes" id="UP001304671"/>
    </source>
</evidence>
<reference evidence="2 3" key="1">
    <citation type="submission" date="2023-12" db="EMBL/GenBank/DDBJ databases">
        <title>Novel species of the genus Arcicella isolated from rivers.</title>
        <authorList>
            <person name="Lu H."/>
        </authorList>
    </citation>
    <scope>NUCLEOTIDE SEQUENCE [LARGE SCALE GENOMIC DNA]</scope>
    <source>
        <strain evidence="2 3">LMG 21963</strain>
    </source>
</reference>
<dbReference type="PANTHER" id="PTHR37826:SF3">
    <property type="entry name" value="J DOMAIN-CONTAINING PROTEIN"/>
    <property type="match status" value="1"/>
</dbReference>
<gene>
    <name evidence="2" type="ORF">VB264_00470</name>
</gene>
<dbReference type="RefSeq" id="WP_323246058.1">
    <property type="nucleotide sequence ID" value="NZ_JAYFUL010000001.1"/>
</dbReference>
<keyword evidence="1" id="KW-0812">Transmembrane</keyword>
<comment type="caution">
    <text evidence="2">The sequence shown here is derived from an EMBL/GenBank/DDBJ whole genome shotgun (WGS) entry which is preliminary data.</text>
</comment>
<evidence type="ECO:0000313" key="2">
    <source>
        <dbReference type="EMBL" id="MEA5256237.1"/>
    </source>
</evidence>
<name>A0ABU5QGR7_9BACT</name>
<feature type="transmembrane region" description="Helical" evidence="1">
    <location>
        <begin position="342"/>
        <end position="363"/>
    </location>
</feature>
<sequence length="368" mass="42621">MEDTENKPSEGIKFACTGCGAHLKYKAGTQLLRCEYCGFENQIISKNEPIEELDYVEFLDNRVSNKTIAEHFVTCESCNATSTISDLSSACCPYCSTPLIIKNAFTENVIQPKSLLPFKLDIGHAKDEFKKWLNSRWFAPSDLKKVLTIDNFKGVYLPYWTYDTYTYTSYTGEQGIYYYETEMYTVTENGKSVTQTRQVRKTRWYYVSGNVQVSFDDLLVPATKSLPPAYILQLEPWDMENLVPFDKSYLSGFITEKYQIDLKEGFEVAKNMTEERIREVIRRDIGGDEQRINSKNTGYKNITFKHLLFPVYVSVYKYNNKVYQFLVNARTGEVQGERPYSWIKITFAVLGIIAVIASVIFYFNNYQR</sequence>
<organism evidence="2 3">
    <name type="scientific">Arcicella aquatica</name>
    <dbReference type="NCBI Taxonomy" id="217141"/>
    <lineage>
        <taxon>Bacteria</taxon>
        <taxon>Pseudomonadati</taxon>
        <taxon>Bacteroidota</taxon>
        <taxon>Cytophagia</taxon>
        <taxon>Cytophagales</taxon>
        <taxon>Flectobacillaceae</taxon>
        <taxon>Arcicella</taxon>
    </lineage>
</organism>
<protein>
    <recommendedName>
        <fullName evidence="4">DNA-directed RNA polymerase subunit P</fullName>
    </recommendedName>
</protein>
<keyword evidence="3" id="KW-1185">Reference proteome</keyword>
<proteinExistence type="predicted"/>
<keyword evidence="1" id="KW-1133">Transmembrane helix</keyword>
<evidence type="ECO:0000256" key="1">
    <source>
        <dbReference type="SAM" id="Phobius"/>
    </source>
</evidence>
<keyword evidence="1" id="KW-0472">Membrane</keyword>
<evidence type="ECO:0008006" key="4">
    <source>
        <dbReference type="Google" id="ProtNLM"/>
    </source>
</evidence>
<accession>A0ABU5QGR7</accession>
<dbReference type="Proteomes" id="UP001304671">
    <property type="component" value="Unassembled WGS sequence"/>
</dbReference>